<reference evidence="7 8" key="1">
    <citation type="journal article" date="2015" name="Genome Biol. Evol.">
        <title>Phylogenomic analyses indicate that early fungi evolved digesting cell walls of algal ancestors of land plants.</title>
        <authorList>
            <person name="Chang Y."/>
            <person name="Wang S."/>
            <person name="Sekimoto S."/>
            <person name="Aerts A.L."/>
            <person name="Choi C."/>
            <person name="Clum A."/>
            <person name="LaButti K.M."/>
            <person name="Lindquist E.A."/>
            <person name="Yee Ngan C."/>
            <person name="Ohm R.A."/>
            <person name="Salamov A.A."/>
            <person name="Grigoriev I.V."/>
            <person name="Spatafora J.W."/>
            <person name="Berbee M.L."/>
        </authorList>
    </citation>
    <scope>NUCLEOTIDE SEQUENCE [LARGE SCALE GENOMIC DNA]</scope>
    <source>
        <strain evidence="7 8">JEL478</strain>
    </source>
</reference>
<feature type="region of interest" description="Disordered" evidence="6">
    <location>
        <begin position="300"/>
        <end position="322"/>
    </location>
</feature>
<feature type="region of interest" description="Disordered" evidence="6">
    <location>
        <begin position="172"/>
        <end position="193"/>
    </location>
</feature>
<feature type="compositionally biased region" description="Low complexity" evidence="6">
    <location>
        <begin position="172"/>
        <end position="192"/>
    </location>
</feature>
<comment type="subcellular location">
    <subcellularLocation>
        <location evidence="1">Nucleus</location>
    </subcellularLocation>
</comment>
<proteinExistence type="inferred from homology"/>
<organism evidence="7 8">
    <name type="scientific">Gonapodya prolifera (strain JEL478)</name>
    <name type="common">Monoblepharis prolifera</name>
    <dbReference type="NCBI Taxonomy" id="1344416"/>
    <lineage>
        <taxon>Eukaryota</taxon>
        <taxon>Fungi</taxon>
        <taxon>Fungi incertae sedis</taxon>
        <taxon>Chytridiomycota</taxon>
        <taxon>Chytridiomycota incertae sedis</taxon>
        <taxon>Monoblepharidomycetes</taxon>
        <taxon>Monoblepharidales</taxon>
        <taxon>Gonapodyaceae</taxon>
        <taxon>Gonapodya</taxon>
    </lineage>
</organism>
<evidence type="ECO:0000256" key="6">
    <source>
        <dbReference type="SAM" id="MobiDB-lite"/>
    </source>
</evidence>
<dbReference type="Pfam" id="PF10376">
    <property type="entry name" value="Mei5"/>
    <property type="match status" value="1"/>
</dbReference>
<dbReference type="EMBL" id="KQ965748">
    <property type="protein sequence ID" value="KXS17209.1"/>
    <property type="molecule type" value="Genomic_DNA"/>
</dbReference>
<dbReference type="InterPro" id="IPR018468">
    <property type="entry name" value="SFR1/Mei5"/>
</dbReference>
<dbReference type="OrthoDB" id="10635448at2759"/>
<keyword evidence="8" id="KW-1185">Reference proteome</keyword>
<evidence type="ECO:0000256" key="5">
    <source>
        <dbReference type="ARBA" id="ARBA00023242"/>
    </source>
</evidence>
<evidence type="ECO:0000313" key="7">
    <source>
        <dbReference type="EMBL" id="KXS17209.1"/>
    </source>
</evidence>
<protein>
    <submittedName>
        <fullName evidence="7">Uncharacterized protein</fullName>
    </submittedName>
</protein>
<keyword evidence="3" id="KW-0227">DNA damage</keyword>
<dbReference type="GO" id="GO:0006281">
    <property type="term" value="P:DNA repair"/>
    <property type="evidence" value="ECO:0007669"/>
    <property type="project" value="UniProtKB-KW"/>
</dbReference>
<dbReference type="Gene3D" id="6.10.140.1020">
    <property type="match status" value="1"/>
</dbReference>
<keyword evidence="5" id="KW-0539">Nucleus</keyword>
<dbReference type="GO" id="GO:0005634">
    <property type="term" value="C:nucleus"/>
    <property type="evidence" value="ECO:0007669"/>
    <property type="project" value="UniProtKB-SubCell"/>
</dbReference>
<sequence length="322" mass="35880">MDQKRLCLSGISVSVLWGHERFLDEDEMLHRLHSHAARTRPARSDAEMVKTLVISLTSYGIVESHKYDSVVNPNKNFTLYWLPSRPVSSNQSCDTVDVPTSGTSQKHDVEQTSPIPLVKDVGQAILQKPKDRSLNRRVRCSKCKTSTFRRSLGQAFKPPSFVTAISRTIPSPTPLATTTSPITAPTTPTSLPHHVTSRLATTRTPFKPRAMFKDPHLAPLVAERTSLQKQVEGKEETMRRLRVLQNQAESGESEKLPFLISKWRDTCKKATLDYRAKLLETRTAGFGGFGAWESDAPPWGGSNSWGCDTAGHEDTRQVTTQT</sequence>
<name>A0A139AKA9_GONPJ</name>
<evidence type="ECO:0000256" key="2">
    <source>
        <dbReference type="ARBA" id="ARBA00008729"/>
    </source>
</evidence>
<evidence type="ECO:0000256" key="1">
    <source>
        <dbReference type="ARBA" id="ARBA00004123"/>
    </source>
</evidence>
<accession>A0A139AKA9</accession>
<comment type="similarity">
    <text evidence="2">Belongs to the SFR1/MEI5 family.</text>
</comment>
<dbReference type="Proteomes" id="UP000070544">
    <property type="component" value="Unassembled WGS sequence"/>
</dbReference>
<evidence type="ECO:0000256" key="4">
    <source>
        <dbReference type="ARBA" id="ARBA00023204"/>
    </source>
</evidence>
<keyword evidence="4" id="KW-0234">DNA repair</keyword>
<dbReference type="AlphaFoldDB" id="A0A139AKA9"/>
<evidence type="ECO:0000313" key="8">
    <source>
        <dbReference type="Proteomes" id="UP000070544"/>
    </source>
</evidence>
<evidence type="ECO:0000256" key="3">
    <source>
        <dbReference type="ARBA" id="ARBA00022763"/>
    </source>
</evidence>
<gene>
    <name evidence="7" type="ORF">M427DRAFT_54858</name>
</gene>